<accession>A0A7C9AV53</accession>
<protein>
    <submittedName>
        <fullName evidence="2">Uncharacterized protein</fullName>
    </submittedName>
</protein>
<feature type="transmembrane region" description="Helical" evidence="1">
    <location>
        <begin position="79"/>
        <end position="98"/>
    </location>
</feature>
<evidence type="ECO:0000313" key="2">
    <source>
        <dbReference type="EMBL" id="MBA4676854.1"/>
    </source>
</evidence>
<proteinExistence type="predicted"/>
<organism evidence="2">
    <name type="scientific">Opuntia streptacantha</name>
    <name type="common">Prickly pear cactus</name>
    <name type="synonym">Opuntia cardona</name>
    <dbReference type="NCBI Taxonomy" id="393608"/>
    <lineage>
        <taxon>Eukaryota</taxon>
        <taxon>Viridiplantae</taxon>
        <taxon>Streptophyta</taxon>
        <taxon>Embryophyta</taxon>
        <taxon>Tracheophyta</taxon>
        <taxon>Spermatophyta</taxon>
        <taxon>Magnoliopsida</taxon>
        <taxon>eudicotyledons</taxon>
        <taxon>Gunneridae</taxon>
        <taxon>Pentapetalae</taxon>
        <taxon>Caryophyllales</taxon>
        <taxon>Cactineae</taxon>
        <taxon>Cactaceae</taxon>
        <taxon>Opuntioideae</taxon>
        <taxon>Opuntia</taxon>
    </lineage>
</organism>
<reference evidence="2" key="2">
    <citation type="submission" date="2020-07" db="EMBL/GenBank/DDBJ databases">
        <authorList>
            <person name="Vera ALvarez R."/>
            <person name="Arias-Moreno D.M."/>
            <person name="Jimenez-Jacinto V."/>
            <person name="Jimenez-Bremont J.F."/>
            <person name="Swaminathan K."/>
            <person name="Moose S.P."/>
            <person name="Guerrero-Gonzalez M.L."/>
            <person name="Marino-Ramirez L."/>
            <person name="Landsman D."/>
            <person name="Rodriguez-Kessler M."/>
            <person name="Delgado-Sanchez P."/>
        </authorList>
    </citation>
    <scope>NUCLEOTIDE SEQUENCE</scope>
    <source>
        <tissue evidence="2">Cladode</tissue>
    </source>
</reference>
<keyword evidence="1" id="KW-1133">Transmembrane helix</keyword>
<name>A0A7C9AV53_OPUST</name>
<evidence type="ECO:0000256" key="1">
    <source>
        <dbReference type="SAM" id="Phobius"/>
    </source>
</evidence>
<reference evidence="2" key="1">
    <citation type="journal article" date="2013" name="J. Plant Res.">
        <title>Effect of fungi and light on seed germination of three Opuntia species from semiarid lands of central Mexico.</title>
        <authorList>
            <person name="Delgado-Sanchez P."/>
            <person name="Jimenez-Bremont J.F."/>
            <person name="Guerrero-Gonzalez Mde L."/>
            <person name="Flores J."/>
        </authorList>
    </citation>
    <scope>NUCLEOTIDE SEQUENCE</scope>
    <source>
        <tissue evidence="2">Cladode</tissue>
    </source>
</reference>
<keyword evidence="1" id="KW-0812">Transmembrane</keyword>
<dbReference type="AlphaFoldDB" id="A0A7C9AV53"/>
<dbReference type="EMBL" id="GISG01272935">
    <property type="protein sequence ID" value="MBA4676854.1"/>
    <property type="molecule type" value="Transcribed_RNA"/>
</dbReference>
<keyword evidence="1" id="KW-0472">Membrane</keyword>
<sequence>MLNMSRDPQIPPHLLPLQPSEILSSTFPSAKDEGCQVISNRNRTNTELCSVAKYLLRCLRKSASGINSLDKEMLTEVQLFLLLFVSFLLLFLGVFWGGGGVGE</sequence>